<dbReference type="InterPro" id="IPR050640">
    <property type="entry name" value="Bact_2-comp_sensor_kinase"/>
</dbReference>
<evidence type="ECO:0000259" key="3">
    <source>
        <dbReference type="Pfam" id="PF07695"/>
    </source>
</evidence>
<evidence type="ECO:0000313" key="4">
    <source>
        <dbReference type="EMBL" id="MBO0929769.1"/>
    </source>
</evidence>
<keyword evidence="1" id="KW-0472">Membrane</keyword>
<proteinExistence type="predicted"/>
<feature type="transmembrane region" description="Helical" evidence="1">
    <location>
        <begin position="194"/>
        <end position="214"/>
    </location>
</feature>
<evidence type="ECO:0000256" key="1">
    <source>
        <dbReference type="SAM" id="Phobius"/>
    </source>
</evidence>
<organism evidence="4 5">
    <name type="scientific">Fibrella aquatilis</name>
    <dbReference type="NCBI Taxonomy" id="2817059"/>
    <lineage>
        <taxon>Bacteria</taxon>
        <taxon>Pseudomonadati</taxon>
        <taxon>Bacteroidota</taxon>
        <taxon>Cytophagia</taxon>
        <taxon>Cytophagales</taxon>
        <taxon>Spirosomataceae</taxon>
        <taxon>Fibrella</taxon>
    </lineage>
</organism>
<feature type="transmembrane region" description="Helical" evidence="1">
    <location>
        <begin position="130"/>
        <end position="148"/>
    </location>
</feature>
<dbReference type="GO" id="GO:0016020">
    <property type="term" value="C:membrane"/>
    <property type="evidence" value="ECO:0007669"/>
    <property type="project" value="InterPro"/>
</dbReference>
<dbReference type="Pfam" id="PF07695">
    <property type="entry name" value="7TMR-DISM_7TM"/>
    <property type="match status" value="1"/>
</dbReference>
<dbReference type="EMBL" id="JAFMYU010000001">
    <property type="protein sequence ID" value="MBO0929769.1"/>
    <property type="molecule type" value="Genomic_DNA"/>
</dbReference>
<keyword evidence="4" id="KW-0808">Transferase</keyword>
<feature type="transmembrane region" description="Helical" evidence="1">
    <location>
        <begin position="98"/>
        <end position="118"/>
    </location>
</feature>
<dbReference type="Proteomes" id="UP000664795">
    <property type="component" value="Unassembled WGS sequence"/>
</dbReference>
<sequence>MDFATWNDLFVGMVTSILLLNVVQWFIYRERIYGLYTLYMLVWLVYYGSRMPLFINDIPDKTYDFIRAGLPSIAYFIYFDFANAFLNVRQQQPRLYRVFQFGKALVIPYVLLLIWLCFVDPVWHPVLFNTTHTVLRITWALIAIYSISQLFRFRHLEARYFTVGSTCLAVGGLLSMVLTFIYPRLPADLPFWQAPIAYFQLGILGELLCFSLGLSYRQRRAAVINAVVEQELVQEREKRHREQLESDLSVQKLRQEMSEVQMRALQAHLNPHFLFNSLNTLSSLIADEPIRAEQFVDEMASVYRYVLQTNAQELTTLERELAFIDSYFHLLETRYGRGISLHNQVDNSYLNYLIPPLTLQLLVENAVKHNIILATSPLTISILTNRNGQLIVHNNLQRKSVRVASNGVGLSNILTKYQMLGQPAPTIEETQETFVVTLPLVKG</sequence>
<feature type="transmembrane region" description="Helical" evidence="1">
    <location>
        <begin position="35"/>
        <end position="53"/>
    </location>
</feature>
<dbReference type="AlphaFoldDB" id="A0A939JWA0"/>
<reference evidence="4 5" key="1">
    <citation type="submission" date="2021-03" db="EMBL/GenBank/DDBJ databases">
        <title>Fibrella sp. HMF5036 genome sequencing and assembly.</title>
        <authorList>
            <person name="Kang H."/>
            <person name="Kim H."/>
            <person name="Bae S."/>
            <person name="Joh K."/>
        </authorList>
    </citation>
    <scope>NUCLEOTIDE SEQUENCE [LARGE SCALE GENOMIC DNA]</scope>
    <source>
        <strain evidence="4 5">HMF5036</strain>
    </source>
</reference>
<dbReference type="PANTHER" id="PTHR34220">
    <property type="entry name" value="SENSOR HISTIDINE KINASE YPDA"/>
    <property type="match status" value="1"/>
</dbReference>
<feature type="domain" description="7TM-DISM receptor extracellular" evidence="3">
    <location>
        <begin position="9"/>
        <end position="217"/>
    </location>
</feature>
<dbReference type="InterPro" id="IPR011623">
    <property type="entry name" value="7TMR_DISM_rcpt_extracell_dom1"/>
</dbReference>
<evidence type="ECO:0000313" key="5">
    <source>
        <dbReference type="Proteomes" id="UP000664795"/>
    </source>
</evidence>
<accession>A0A939JWA0</accession>
<keyword evidence="1" id="KW-0812">Transmembrane</keyword>
<dbReference type="PANTHER" id="PTHR34220:SF7">
    <property type="entry name" value="SENSOR HISTIDINE KINASE YPDA"/>
    <property type="match status" value="1"/>
</dbReference>
<evidence type="ECO:0000259" key="2">
    <source>
        <dbReference type="Pfam" id="PF06580"/>
    </source>
</evidence>
<feature type="domain" description="Signal transduction histidine kinase internal region" evidence="2">
    <location>
        <begin position="261"/>
        <end position="337"/>
    </location>
</feature>
<gene>
    <name evidence="4" type="ORF">J2I48_02140</name>
</gene>
<keyword evidence="1" id="KW-1133">Transmembrane helix</keyword>
<dbReference type="Pfam" id="PF06580">
    <property type="entry name" value="His_kinase"/>
    <property type="match status" value="1"/>
</dbReference>
<protein>
    <submittedName>
        <fullName evidence="4">Histidine kinase</fullName>
    </submittedName>
</protein>
<feature type="transmembrane region" description="Helical" evidence="1">
    <location>
        <begin position="160"/>
        <end position="182"/>
    </location>
</feature>
<dbReference type="RefSeq" id="WP_207333718.1">
    <property type="nucleotide sequence ID" value="NZ_JAFMYU010000001.1"/>
</dbReference>
<keyword evidence="5" id="KW-1185">Reference proteome</keyword>
<keyword evidence="4" id="KW-0418">Kinase</keyword>
<comment type="caution">
    <text evidence="4">The sequence shown here is derived from an EMBL/GenBank/DDBJ whole genome shotgun (WGS) entry which is preliminary data.</text>
</comment>
<feature type="transmembrane region" description="Helical" evidence="1">
    <location>
        <begin position="6"/>
        <end position="28"/>
    </location>
</feature>
<dbReference type="InterPro" id="IPR010559">
    <property type="entry name" value="Sig_transdc_His_kin_internal"/>
</dbReference>
<name>A0A939JWA0_9BACT</name>
<feature type="transmembrane region" description="Helical" evidence="1">
    <location>
        <begin position="65"/>
        <end position="86"/>
    </location>
</feature>
<dbReference type="GO" id="GO:0000155">
    <property type="term" value="F:phosphorelay sensor kinase activity"/>
    <property type="evidence" value="ECO:0007669"/>
    <property type="project" value="InterPro"/>
</dbReference>